<name>A0A8D0B5R1_SALMN</name>
<evidence type="ECO:0000313" key="2">
    <source>
        <dbReference type="Ensembl" id="ENSSMRP00000005790.1"/>
    </source>
</evidence>
<reference evidence="2" key="2">
    <citation type="submission" date="2025-09" db="UniProtKB">
        <authorList>
            <consortium name="Ensembl"/>
        </authorList>
    </citation>
    <scope>IDENTIFICATION</scope>
</reference>
<dbReference type="InterPro" id="IPR001436">
    <property type="entry name" value="Alpha-crystallin/sHSP_animal"/>
</dbReference>
<proteinExistence type="predicted"/>
<keyword evidence="3" id="KW-1185">Reference proteome</keyword>
<evidence type="ECO:0000259" key="1">
    <source>
        <dbReference type="Pfam" id="PF00525"/>
    </source>
</evidence>
<reference evidence="2" key="1">
    <citation type="submission" date="2025-08" db="UniProtKB">
        <authorList>
            <consortium name="Ensembl"/>
        </authorList>
    </citation>
    <scope>IDENTIFICATION</scope>
</reference>
<protein>
    <recommendedName>
        <fullName evidence="1">Alpha-crystallin N-terminal domain-containing protein</fullName>
    </recommendedName>
</protein>
<feature type="domain" description="Alpha-crystallin N-terminal" evidence="1">
    <location>
        <begin position="1"/>
        <end position="52"/>
    </location>
</feature>
<organism evidence="2 3">
    <name type="scientific">Salvator merianae</name>
    <name type="common">Argentine black and white tegu</name>
    <name type="synonym">Tupinambis merianae</name>
    <dbReference type="NCBI Taxonomy" id="96440"/>
    <lineage>
        <taxon>Eukaryota</taxon>
        <taxon>Metazoa</taxon>
        <taxon>Chordata</taxon>
        <taxon>Craniata</taxon>
        <taxon>Vertebrata</taxon>
        <taxon>Euteleostomi</taxon>
        <taxon>Lepidosauria</taxon>
        <taxon>Squamata</taxon>
        <taxon>Bifurcata</taxon>
        <taxon>Unidentata</taxon>
        <taxon>Episquamata</taxon>
        <taxon>Laterata</taxon>
        <taxon>Teiioidea</taxon>
        <taxon>Teiidae</taxon>
        <taxon>Salvator</taxon>
    </lineage>
</organism>
<dbReference type="AlphaFoldDB" id="A0A8D0B5R1"/>
<dbReference type="GO" id="GO:0005212">
    <property type="term" value="F:structural constituent of eye lens"/>
    <property type="evidence" value="ECO:0007669"/>
    <property type="project" value="InterPro"/>
</dbReference>
<accession>A0A8D0B5R1</accession>
<dbReference type="InterPro" id="IPR003090">
    <property type="entry name" value="Alpha-crystallin_N"/>
</dbReference>
<dbReference type="PRINTS" id="PR00299">
    <property type="entry name" value="ACRYSTALLIN"/>
</dbReference>
<evidence type="ECO:0000313" key="3">
    <source>
        <dbReference type="Proteomes" id="UP000694421"/>
    </source>
</evidence>
<dbReference type="Pfam" id="PF00525">
    <property type="entry name" value="Crystallin"/>
    <property type="match status" value="1"/>
</dbReference>
<dbReference type="Proteomes" id="UP000694421">
    <property type="component" value="Unplaced"/>
</dbReference>
<dbReference type="Ensembl" id="ENSSMRT00000006787.1">
    <property type="protein sequence ID" value="ENSSMRP00000005790.1"/>
    <property type="gene ID" value="ENSSMRG00000004669.1"/>
</dbReference>
<sequence>MDITIHHPWLRRHMGFPSFFPPRLFDQRFGEGLFESDLFSTLSPCYMRPPSLQFPSLPDTGLSELQNVCWQLPVCSSKSSFGGFWKPVAGLQRPLGQVCSTEPMAGDDGSRSPETSASVVPSPCCHLQLSTAAAGSKPRRCCVPRCAPCCILQDKELLFLIEEGKGCFAEQYRVVALSQTLWPETSLHTGLPWCPASAFKLRGAFCLFLSCNCFRLPCLITPLWQRDGASGFFFFFLWRWLTGNREAQSNCRRSACFLP</sequence>